<dbReference type="SMART" id="SM00248">
    <property type="entry name" value="ANK"/>
    <property type="match status" value="2"/>
</dbReference>
<dbReference type="PANTHER" id="PTHR24189:SF50">
    <property type="entry name" value="ANKYRIN REPEAT AND SOCS BOX PROTEIN 2"/>
    <property type="match status" value="1"/>
</dbReference>
<gene>
    <name evidence="3" type="ORF">PECAL_6P17740</name>
</gene>
<dbReference type="Gene3D" id="1.25.40.20">
    <property type="entry name" value="Ankyrin repeat-containing domain"/>
    <property type="match status" value="1"/>
</dbReference>
<proteinExistence type="predicted"/>
<name>A0A8J2STV9_9STRA</name>
<keyword evidence="1" id="KW-0677">Repeat</keyword>
<keyword evidence="4" id="KW-1185">Reference proteome</keyword>
<reference evidence="3" key="1">
    <citation type="submission" date="2021-11" db="EMBL/GenBank/DDBJ databases">
        <authorList>
            <consortium name="Genoscope - CEA"/>
            <person name="William W."/>
        </authorList>
    </citation>
    <scope>NUCLEOTIDE SEQUENCE</scope>
</reference>
<dbReference type="AlphaFoldDB" id="A0A8J2STV9"/>
<protein>
    <submittedName>
        <fullName evidence="3">Uncharacterized protein</fullName>
    </submittedName>
</protein>
<evidence type="ECO:0000256" key="2">
    <source>
        <dbReference type="ARBA" id="ARBA00023043"/>
    </source>
</evidence>
<dbReference type="PANTHER" id="PTHR24189">
    <property type="entry name" value="MYOTROPHIN"/>
    <property type="match status" value="1"/>
</dbReference>
<dbReference type="Proteomes" id="UP000789595">
    <property type="component" value="Unassembled WGS sequence"/>
</dbReference>
<evidence type="ECO:0000256" key="1">
    <source>
        <dbReference type="ARBA" id="ARBA00022737"/>
    </source>
</evidence>
<organism evidence="3 4">
    <name type="scientific">Pelagomonas calceolata</name>
    <dbReference type="NCBI Taxonomy" id="35677"/>
    <lineage>
        <taxon>Eukaryota</taxon>
        <taxon>Sar</taxon>
        <taxon>Stramenopiles</taxon>
        <taxon>Ochrophyta</taxon>
        <taxon>Pelagophyceae</taxon>
        <taxon>Pelagomonadales</taxon>
        <taxon>Pelagomonadaceae</taxon>
        <taxon>Pelagomonas</taxon>
    </lineage>
</organism>
<evidence type="ECO:0000313" key="3">
    <source>
        <dbReference type="EMBL" id="CAH0380134.1"/>
    </source>
</evidence>
<comment type="caution">
    <text evidence="3">The sequence shown here is derived from an EMBL/GenBank/DDBJ whole genome shotgun (WGS) entry which is preliminary data.</text>
</comment>
<sequence length="283" mass="30487">MVLPAEIATAAENGDLDAVRAWLDGKPDGGRACINEYDEYGCTLLIACSMSAPPDRRVALARLLLERGADVNRCASDSHNDHMGRCSPLHAASTDAIPNRDMLDLLLAAGGNVKARTSGGGSGYIETPLGRLLRTVRSMNHVYGPVRNFPSKVAALLRAGAELDDICVRAVSGASYMSAENLLRQFWQFINSIPGANPTVIAETKEKCIECKKMITGVRAAGSWKAYIRRPHKDVCAVRGLVTKGFLAPPGGGSKYERAIAFVAKQGDNGIVWKVLSYWRADK</sequence>
<accession>A0A8J2STV9</accession>
<dbReference type="InterPro" id="IPR002110">
    <property type="entry name" value="Ankyrin_rpt"/>
</dbReference>
<dbReference type="InterPro" id="IPR050745">
    <property type="entry name" value="Multifunctional_regulatory"/>
</dbReference>
<evidence type="ECO:0000313" key="4">
    <source>
        <dbReference type="Proteomes" id="UP000789595"/>
    </source>
</evidence>
<dbReference type="SUPFAM" id="SSF48403">
    <property type="entry name" value="Ankyrin repeat"/>
    <property type="match status" value="1"/>
</dbReference>
<keyword evidence="2" id="KW-0040">ANK repeat</keyword>
<dbReference type="InterPro" id="IPR036770">
    <property type="entry name" value="Ankyrin_rpt-contain_sf"/>
</dbReference>
<dbReference type="EMBL" id="CAKKNE010000006">
    <property type="protein sequence ID" value="CAH0380134.1"/>
    <property type="molecule type" value="Genomic_DNA"/>
</dbReference>